<dbReference type="SMART" id="SM00857">
    <property type="entry name" value="Resolvase"/>
    <property type="match status" value="1"/>
</dbReference>
<dbReference type="EMBL" id="CP051151">
    <property type="protein sequence ID" value="QLY40207.1"/>
    <property type="molecule type" value="Genomic_DNA"/>
</dbReference>
<keyword evidence="7" id="KW-1185">Reference proteome</keyword>
<evidence type="ECO:0000259" key="4">
    <source>
        <dbReference type="PROSITE" id="PS51736"/>
    </source>
</evidence>
<dbReference type="Pfam" id="PF00239">
    <property type="entry name" value="Resolvase"/>
    <property type="match status" value="1"/>
</dbReference>
<sequence>MSAVEIIDLNQIEKENAKQNVCAYARVSTTKELQATSLALQVETYTKLITEKPEWNFSGVFYDVGKSGTDTKHRTQFNQMIELAKAGGIDLIITKSISRFTRNTVDCLKIIQDLKRHKVEVWFEKENISSFDPKVELTMTIYASVAEEESKINSENTLWGVKKRFEDGVVPMVTSKVLGYKRDKDNNIIVDDKEAKIVRKIFNLYARGYSLYYIAEKLNEAGHKTKYKNLPYKKGAVRGILINEKYTGNALLQKSKRKKVGSRIGEKNQQTHPKYYVENSHPKIITKALWDKVHAIRNQRMMKYNHTTDIVKLKEQAKHKSIYSGFVQCGVCDKNYHFKVNNKKEKWATETLICASNREKKTCENDALFVKTFENQLLSHINDMIKNKYEFLNTLHEVLVSHPEIRKLNIDNHTLEDKLDEVNEHIKSLVSIDSEFEVKVLEELKERKASIETALTGNRNKLLTSHNVETKLKQYKLLLKDYKKPISSLSDFPFKAFFDKAIVYSRDRLEFILNPFNTDEDKITYSFPELMTYYTIRKTTHQSISKVICI</sequence>
<dbReference type="PANTHER" id="PTHR30461">
    <property type="entry name" value="DNA-INVERTASE FROM LAMBDOID PROPHAGE"/>
    <property type="match status" value="1"/>
</dbReference>
<dbReference type="Gene3D" id="3.40.50.1390">
    <property type="entry name" value="Resolvase, N-terminal catalytic domain"/>
    <property type="match status" value="1"/>
</dbReference>
<feature type="domain" description="Recombinase" evidence="5">
    <location>
        <begin position="177"/>
        <end position="303"/>
    </location>
</feature>
<dbReference type="CDD" id="cd00338">
    <property type="entry name" value="Ser_Recombinase"/>
    <property type="match status" value="1"/>
</dbReference>
<dbReference type="PROSITE" id="PS51737">
    <property type="entry name" value="RECOMBINASE_DNA_BIND"/>
    <property type="match status" value="1"/>
</dbReference>
<dbReference type="RefSeq" id="WP_312031035.1">
    <property type="nucleotide sequence ID" value="NZ_CP051151.1"/>
</dbReference>
<dbReference type="Pfam" id="PF07508">
    <property type="entry name" value="Recombinase"/>
    <property type="match status" value="1"/>
</dbReference>
<keyword evidence="3" id="KW-0175">Coiled coil</keyword>
<keyword evidence="1" id="KW-0238">DNA-binding</keyword>
<dbReference type="PANTHER" id="PTHR30461:SF2">
    <property type="entry name" value="SERINE RECOMBINASE PINE-RELATED"/>
    <property type="match status" value="1"/>
</dbReference>
<dbReference type="InterPro" id="IPR050639">
    <property type="entry name" value="SSR_resolvase"/>
</dbReference>
<evidence type="ECO:0000259" key="5">
    <source>
        <dbReference type="PROSITE" id="PS51737"/>
    </source>
</evidence>
<evidence type="ECO:0000256" key="3">
    <source>
        <dbReference type="SAM" id="Coils"/>
    </source>
</evidence>
<dbReference type="SUPFAM" id="SSF53041">
    <property type="entry name" value="Resolvase-like"/>
    <property type="match status" value="1"/>
</dbReference>
<dbReference type="Proteomes" id="UP000512167">
    <property type="component" value="Chromosome"/>
</dbReference>
<reference evidence="6 7" key="1">
    <citation type="submission" date="2020-04" db="EMBL/GenBank/DDBJ databases">
        <authorList>
            <person name="Zheng R.K."/>
            <person name="Sun C.M."/>
        </authorList>
    </citation>
    <scope>NUCLEOTIDE SEQUENCE [LARGE SCALE GENOMIC DNA]</scope>
    <source>
        <strain evidence="7">zrk29</strain>
    </source>
</reference>
<dbReference type="Gene3D" id="3.90.1750.20">
    <property type="entry name" value="Putative Large Serine Recombinase, Chain B, Domain 2"/>
    <property type="match status" value="1"/>
</dbReference>
<dbReference type="AlphaFoldDB" id="A0A7L6N4K1"/>
<feature type="domain" description="Resolvase/invertase-type recombinase catalytic" evidence="4">
    <location>
        <begin position="20"/>
        <end position="168"/>
    </location>
</feature>
<dbReference type="PROSITE" id="PS51736">
    <property type="entry name" value="RECOMBINASES_3"/>
    <property type="match status" value="1"/>
</dbReference>
<accession>A0A7L6N4K1</accession>
<evidence type="ECO:0000256" key="1">
    <source>
        <dbReference type="ARBA" id="ARBA00023125"/>
    </source>
</evidence>
<organism evidence="6 7">
    <name type="scientific">Hujiaoplasma nucleasis</name>
    <dbReference type="NCBI Taxonomy" id="2725268"/>
    <lineage>
        <taxon>Bacteria</taxon>
        <taxon>Bacillati</taxon>
        <taxon>Mycoplasmatota</taxon>
        <taxon>Mollicutes</taxon>
        <taxon>Candidatus Izemoplasmatales</taxon>
        <taxon>Hujiaoplasmataceae</taxon>
        <taxon>Hujiaoplasma</taxon>
    </lineage>
</organism>
<dbReference type="InterPro" id="IPR011109">
    <property type="entry name" value="DNA_bind_recombinase_dom"/>
</dbReference>
<keyword evidence="2" id="KW-0233">DNA recombination</keyword>
<dbReference type="InterPro" id="IPR006119">
    <property type="entry name" value="Resolv_N"/>
</dbReference>
<gene>
    <name evidence="6" type="ORF">HF295_04740</name>
</gene>
<dbReference type="InterPro" id="IPR036162">
    <property type="entry name" value="Resolvase-like_N_sf"/>
</dbReference>
<protein>
    <submittedName>
        <fullName evidence="6">Recombinase family protein</fullName>
    </submittedName>
</protein>
<feature type="coiled-coil region" evidence="3">
    <location>
        <begin position="405"/>
        <end position="461"/>
    </location>
</feature>
<dbReference type="GO" id="GO:0003677">
    <property type="term" value="F:DNA binding"/>
    <property type="evidence" value="ECO:0007669"/>
    <property type="project" value="UniProtKB-KW"/>
</dbReference>
<dbReference type="InterPro" id="IPR038109">
    <property type="entry name" value="DNA_bind_recomb_sf"/>
</dbReference>
<name>A0A7L6N4K1_9MOLU</name>
<dbReference type="KEGG" id="tbk:HF295_04740"/>
<evidence type="ECO:0000256" key="2">
    <source>
        <dbReference type="ARBA" id="ARBA00023172"/>
    </source>
</evidence>
<dbReference type="GO" id="GO:0000150">
    <property type="term" value="F:DNA strand exchange activity"/>
    <property type="evidence" value="ECO:0007669"/>
    <property type="project" value="InterPro"/>
</dbReference>
<evidence type="ECO:0000313" key="6">
    <source>
        <dbReference type="EMBL" id="QLY40207.1"/>
    </source>
</evidence>
<evidence type="ECO:0000313" key="7">
    <source>
        <dbReference type="Proteomes" id="UP000512167"/>
    </source>
</evidence>
<proteinExistence type="predicted"/>